<sequence length="860" mass="85359">MAEERVVLTAVLEDEASAPLGNLSAKVEGASKKIAKTSGSQADAVAAAGKKISGSAGTVGKDMDAMATAAAKAGGKTGKAVDDAASRIRSGSGRIGSAARAAGDSAGSALAAGFSSKVKNLAGAAAAAMGVQAVAGFASSAVNTYSELEDATAAASTLYGKDMAGIIAASKGAGEALGMTEAQVIGAAQTFGIAGQAAGLSGKDLAKFSTDLTSRAGDMASFFGKKPEEAIEAIGAAMRGETEPIRAFGVMLDDATMREKALKMGLVSTTKDALEPQHKALVAQALILEKTKGQAGDFKNTMNSTANVAKRLEAAQTNLSAKIGAKLAPAFTAARLRALGAVNGMSKFVDGISAAQAVAGKGGTTGAIAGALGLGPGLTKMVAEGIGSVFAFKAAVADPAGGVTSSGVAGVFERIGIFVGTARLGVSAFFAALREGDVTSDGFVGVMERIGATLHGLGPSALIPVLGGVGLLLASFGKFMPILGPITGLFARIGPLVGGLGGALRFLLGPIGLLAGLFIYAYATSEPFRTAINGLLGGILTLAMGLATSLMPIFQTLVTTLLPVIAGLFTQLAPLLLGLVTAVAPLVVQLVSGLAPILVTLISGVLPIVIGLITTLAPLFLSLVSAVVPLIPPLISIAAVLLRLAMSVLTPLMPLISMIAGLLAKVLGGAIDKLMPIITFLLDKFVELVNFLQGPLEGAISGITDLFNGFGDIVGDVVGAVGNFFGIKSSGGAVAAQGNSGGSVQLAGGGVLPGYAPGKDTIPAVLSRGESVLVPELTRAIGPSNIMALNKLYSGGRPAGAGPAAAALGGRTPTPPSEGTTVVIEKIEIVIDGGDPAAVYGEVKRALADIQAEAKRRSYA</sequence>
<feature type="transmembrane region" description="Helical" evidence="1">
    <location>
        <begin position="465"/>
        <end position="491"/>
    </location>
</feature>
<proteinExistence type="predicted"/>
<feature type="transmembrane region" description="Helical" evidence="1">
    <location>
        <begin position="561"/>
        <end position="588"/>
    </location>
</feature>
<dbReference type="Proteomes" id="UP001179340">
    <property type="component" value="Segment"/>
</dbReference>
<reference evidence="2" key="1">
    <citation type="submission" date="2021-12" db="EMBL/GenBank/DDBJ databases">
        <authorList>
            <person name="Isenhart S.H."/>
            <person name="Brown D.K."/>
            <person name="Allen M.J."/>
            <person name="Garcia C.A."/>
            <person name="Bollivar D.W."/>
            <person name="Garlena R.A."/>
            <person name="Russell D.A."/>
            <person name="Jacobs-Sera D."/>
            <person name="Hatfull G.F."/>
        </authorList>
    </citation>
    <scope>NUCLEOTIDE SEQUENCE</scope>
</reference>
<organism evidence="2 3">
    <name type="scientific">Arthrobacter phage Lilmac1015</name>
    <dbReference type="NCBI Taxonomy" id="2912653"/>
    <lineage>
        <taxon>Viruses</taxon>
        <taxon>Duplodnaviria</taxon>
        <taxon>Heunggongvirae</taxon>
        <taxon>Uroviricota</taxon>
        <taxon>Caudoviricetes</taxon>
        <taxon>Berryhillviridae</taxon>
        <taxon>Lilmacvirus</taxon>
        <taxon>Lilmacvirus lilmac1015</taxon>
    </lineage>
</organism>
<keyword evidence="1" id="KW-0812">Transmembrane</keyword>
<keyword evidence="1" id="KW-0472">Membrane</keyword>
<gene>
    <name evidence="2" type="primary">19</name>
    <name evidence="2" type="ORF">SEA_LILMAC1015_19</name>
</gene>
<evidence type="ECO:0000313" key="2">
    <source>
        <dbReference type="EMBL" id="UKH48305.1"/>
    </source>
</evidence>
<evidence type="ECO:0000313" key="3">
    <source>
        <dbReference type="Proteomes" id="UP001179340"/>
    </source>
</evidence>
<evidence type="ECO:0000256" key="1">
    <source>
        <dbReference type="SAM" id="Phobius"/>
    </source>
</evidence>
<protein>
    <submittedName>
        <fullName evidence="2">Tape measure protein</fullName>
    </submittedName>
</protein>
<keyword evidence="3" id="KW-1185">Reference proteome</keyword>
<feature type="transmembrane region" description="Helical" evidence="1">
    <location>
        <begin position="503"/>
        <end position="523"/>
    </location>
</feature>
<dbReference type="EMBL" id="OL742560">
    <property type="protein sequence ID" value="UKH48305.1"/>
    <property type="molecule type" value="Genomic_DNA"/>
</dbReference>
<feature type="transmembrane region" description="Helical" evidence="1">
    <location>
        <begin position="620"/>
        <end position="642"/>
    </location>
</feature>
<feature type="transmembrane region" description="Helical" evidence="1">
    <location>
        <begin position="648"/>
        <end position="667"/>
    </location>
</feature>
<feature type="transmembrane region" description="Helical" evidence="1">
    <location>
        <begin position="535"/>
        <end position="554"/>
    </location>
</feature>
<accession>A0AA49BPF4</accession>
<keyword evidence="1" id="KW-1133">Transmembrane helix</keyword>
<name>A0AA49BPF4_9CAUD</name>
<feature type="transmembrane region" description="Helical" evidence="1">
    <location>
        <begin position="594"/>
        <end position="613"/>
    </location>
</feature>